<evidence type="ECO:0000256" key="5">
    <source>
        <dbReference type="ARBA" id="ARBA00022679"/>
    </source>
</evidence>
<comment type="catalytic activity">
    <reaction evidence="21">
        <text>a neolactoside nLc4Cer(d18:1(4E)) + CMP-N-acetyl-beta-neuraminate = a neolactoside IV(3)-alpha-NeuAc-nLc4Cer(d18:1(4E)) + CMP + H(+)</text>
        <dbReference type="Rhea" id="RHEA:18913"/>
        <dbReference type="ChEBI" id="CHEBI:15378"/>
        <dbReference type="ChEBI" id="CHEBI:17006"/>
        <dbReference type="ChEBI" id="CHEBI:57812"/>
        <dbReference type="ChEBI" id="CHEBI:58665"/>
        <dbReference type="ChEBI" id="CHEBI:60377"/>
        <dbReference type="EC" id="2.4.3.6"/>
    </reaction>
    <physiologicalReaction direction="left-to-right" evidence="21">
        <dbReference type="Rhea" id="RHEA:18914"/>
    </physiologicalReaction>
</comment>
<keyword evidence="12" id="KW-1015">Disulfide bond</keyword>
<evidence type="ECO:0000256" key="17">
    <source>
        <dbReference type="ARBA" id="ARBA00039107"/>
    </source>
</evidence>
<comment type="catalytic activity">
    <reaction evidence="20">
        <text>a ganglioside GM1 (d18:1(4E)) + CMP-N-acetyl-beta-neuraminate = a ganglioside GD1a (d18:1(4E)) + CMP + H(+)</text>
        <dbReference type="Rhea" id="RHEA:18021"/>
        <dbReference type="ChEBI" id="CHEBI:15378"/>
        <dbReference type="ChEBI" id="CHEBI:57812"/>
        <dbReference type="ChEBI" id="CHEBI:60377"/>
        <dbReference type="ChEBI" id="CHEBI:77709"/>
        <dbReference type="ChEBI" id="CHEBI:78445"/>
        <dbReference type="EC" id="2.4.3.2"/>
    </reaction>
    <physiologicalReaction direction="left-to-right" evidence="20">
        <dbReference type="Rhea" id="RHEA:18022"/>
    </physiologicalReaction>
</comment>
<keyword evidence="5" id="KW-0808">Transferase</keyword>
<evidence type="ECO:0000256" key="13">
    <source>
        <dbReference type="ARBA" id="ARBA00023180"/>
    </source>
</evidence>
<evidence type="ECO:0000256" key="25">
    <source>
        <dbReference type="ARBA" id="ARBA00051975"/>
    </source>
</evidence>
<evidence type="ECO:0000256" key="31">
    <source>
        <dbReference type="ARBA" id="ARBA00081234"/>
    </source>
</evidence>
<dbReference type="EC" id="2.4.3.4" evidence="17"/>
<sequence>MSMALAKTWGFRLLPVVLFVISYYYYSYFVFQGAGVTAKSVALSVNPCGSSRLSKKWVGLDFNITRNSTLFLKLEDYFWHERSSPLSLPYGMKGSEFLLLKVLAVTASYEMPESISKLDCRTCIVVGNGYTIKNSSFGSIIDTYDVVIRLNDAPVRGYEADVGSKTTLRLFYPESASHEPALHNNPDTLMVLVPFKQNDLRWLKEILYDEKRVRKGFWKPPPQIWQGKSSHIRILDPYFLKETASKLLKIPLLPKWSQRSIHPTTGILAIYMALSYCDVVHITGFGYPLSKNQKHPIHYYGSDTMTAMKNSYHDLSHEAQALKRLEKSGAIQYLQPRP</sequence>
<dbReference type="EC" id="2.4.3.6" evidence="23"/>
<organism evidence="34 35">
    <name type="scientific">Paramormyrops kingsleyae</name>
    <dbReference type="NCBI Taxonomy" id="1676925"/>
    <lineage>
        <taxon>Eukaryota</taxon>
        <taxon>Metazoa</taxon>
        <taxon>Chordata</taxon>
        <taxon>Craniata</taxon>
        <taxon>Vertebrata</taxon>
        <taxon>Euteleostomi</taxon>
        <taxon>Actinopterygii</taxon>
        <taxon>Neopterygii</taxon>
        <taxon>Teleostei</taxon>
        <taxon>Osteoglossocephala</taxon>
        <taxon>Osteoglossomorpha</taxon>
        <taxon>Osteoglossiformes</taxon>
        <taxon>Mormyridae</taxon>
        <taxon>Paramormyrops</taxon>
    </lineage>
</organism>
<comment type="pathway">
    <text evidence="2">Protein modification; protein glycosylation.</text>
</comment>
<keyword evidence="35" id="KW-1185">Reference proteome</keyword>
<keyword evidence="6 33" id="KW-0812">Transmembrane</keyword>
<keyword evidence="4" id="KW-0328">Glycosyltransferase</keyword>
<dbReference type="Ensembl" id="ENSPKIT00000019383.1">
    <property type="protein sequence ID" value="ENSPKIP00000038393.1"/>
    <property type="gene ID" value="ENSPKIG00000016173.1"/>
</dbReference>
<evidence type="ECO:0000256" key="23">
    <source>
        <dbReference type="ARBA" id="ARBA00049726"/>
    </source>
</evidence>
<evidence type="ECO:0000256" key="9">
    <source>
        <dbReference type="ARBA" id="ARBA00023034"/>
    </source>
</evidence>
<evidence type="ECO:0000256" key="29">
    <source>
        <dbReference type="ARBA" id="ARBA00076295"/>
    </source>
</evidence>
<evidence type="ECO:0000256" key="26">
    <source>
        <dbReference type="ARBA" id="ARBA00052660"/>
    </source>
</evidence>
<dbReference type="InterPro" id="IPR001675">
    <property type="entry name" value="Glyco_trans_29"/>
</dbReference>
<evidence type="ECO:0000256" key="11">
    <source>
        <dbReference type="ARBA" id="ARBA00023136"/>
    </source>
</evidence>
<evidence type="ECO:0000256" key="28">
    <source>
        <dbReference type="ARBA" id="ARBA00075868"/>
    </source>
</evidence>
<evidence type="ECO:0000256" key="3">
    <source>
        <dbReference type="ARBA" id="ARBA00006003"/>
    </source>
</evidence>
<accession>A0A3B3T7E6</accession>
<evidence type="ECO:0000256" key="15">
    <source>
        <dbReference type="ARBA" id="ARBA00037859"/>
    </source>
</evidence>
<dbReference type="Ensembl" id="ENSPKIT00000019354.1">
    <property type="protein sequence ID" value="ENSPKIP00000038364.1"/>
    <property type="gene ID" value="ENSPKIG00000016173.1"/>
</dbReference>
<dbReference type="InterPro" id="IPR051142">
    <property type="entry name" value="Glycosyltransferase_29"/>
</dbReference>
<comment type="catalytic activity">
    <reaction evidence="25">
        <text>a beta-D-galactosyl-(1-&gt;3)-N-acetyl-beta-D-galactosaminyl derivative + CMP-N-acetyl-beta-neuraminate = an N-acetyl-alpha-neuraminyl-(2-&gt;3)-beta-D-galactosyl-(1-&gt;3)-N-acetyl-beta-D-galactosaminyl derivative + CMP + H(+)</text>
        <dbReference type="Rhea" id="RHEA:52380"/>
        <dbReference type="ChEBI" id="CHEBI:15378"/>
        <dbReference type="ChEBI" id="CHEBI:57812"/>
        <dbReference type="ChEBI" id="CHEBI:60377"/>
        <dbReference type="ChEBI" id="CHEBI:136588"/>
        <dbReference type="ChEBI" id="CHEBI:136589"/>
        <dbReference type="EC" id="2.4.3.2"/>
    </reaction>
    <physiologicalReaction direction="left-to-right" evidence="25">
        <dbReference type="Rhea" id="RHEA:52381"/>
    </physiologicalReaction>
</comment>
<evidence type="ECO:0000256" key="27">
    <source>
        <dbReference type="ARBA" id="ARBA00072813"/>
    </source>
</evidence>
<evidence type="ECO:0000256" key="32">
    <source>
        <dbReference type="ARBA" id="ARBA00082801"/>
    </source>
</evidence>
<dbReference type="Gene3D" id="3.90.1480.20">
    <property type="entry name" value="Glycosyl transferase family 29"/>
    <property type="match status" value="1"/>
</dbReference>
<dbReference type="Proteomes" id="UP000261540">
    <property type="component" value="Unplaced"/>
</dbReference>
<reference evidence="34" key="1">
    <citation type="submission" date="2025-05" db="UniProtKB">
        <authorList>
            <consortium name="Ensembl"/>
        </authorList>
    </citation>
    <scope>IDENTIFICATION</scope>
</reference>
<evidence type="ECO:0000256" key="4">
    <source>
        <dbReference type="ARBA" id="ARBA00022676"/>
    </source>
</evidence>
<evidence type="ECO:0000256" key="7">
    <source>
        <dbReference type="ARBA" id="ARBA00022968"/>
    </source>
</evidence>
<dbReference type="PANTHER" id="PTHR13713:SF95">
    <property type="entry name" value="CMP-N-ACETYLNEURAMINATE-BETA-GALACTOSAMIDE- ALPHA-2,3-SIALYLTRANSFERASE 4 ISOFORM 1"/>
    <property type="match status" value="1"/>
</dbReference>
<name>A0A3B3T7E6_9TELE</name>
<evidence type="ECO:0000256" key="2">
    <source>
        <dbReference type="ARBA" id="ARBA00004922"/>
    </source>
</evidence>
<evidence type="ECO:0000256" key="18">
    <source>
        <dbReference type="ARBA" id="ARBA00042448"/>
    </source>
</evidence>
<keyword evidence="11 33" id="KW-0472">Membrane</keyword>
<comment type="catalytic activity">
    <reaction evidence="14">
        <text>a beta-D-galactosyl-(1-&gt;3)-N-acetyl-alpha-D-galactosaminyl derivative + CMP-N-acetyl-beta-neuraminate = an N-acetyl-alpha-neuraminyl-(2-&gt;3)-beta-D-galactosyl-(1-&gt;3)-N-acetyl-alpha-D-galactosaminyl derivative + CMP + H(+)</text>
        <dbReference type="Rhea" id="RHEA:21616"/>
        <dbReference type="ChEBI" id="CHEBI:15378"/>
        <dbReference type="ChEBI" id="CHEBI:57812"/>
        <dbReference type="ChEBI" id="CHEBI:60377"/>
        <dbReference type="ChEBI" id="CHEBI:133470"/>
        <dbReference type="ChEBI" id="CHEBI:139596"/>
        <dbReference type="EC" id="2.4.3.4"/>
    </reaction>
    <physiologicalReaction direction="left-to-right" evidence="14">
        <dbReference type="Rhea" id="RHEA:21617"/>
    </physiologicalReaction>
</comment>
<dbReference type="AlphaFoldDB" id="A0A3B3T7E6"/>
<feature type="transmembrane region" description="Helical" evidence="33">
    <location>
        <begin position="9"/>
        <end position="26"/>
    </location>
</feature>
<dbReference type="GO" id="GO:0000139">
    <property type="term" value="C:Golgi membrane"/>
    <property type="evidence" value="ECO:0007669"/>
    <property type="project" value="UniProtKB-SubCell"/>
</dbReference>
<dbReference type="STRING" id="1676925.ENSPKIP00000038436"/>
<evidence type="ECO:0000256" key="30">
    <source>
        <dbReference type="ARBA" id="ARBA00076532"/>
    </source>
</evidence>
<dbReference type="FunFam" id="3.90.1480.20:FF:000005">
    <property type="entry name" value="ST3 beta-galactoside alpha-2,3-sialyltransferase 4"/>
    <property type="match status" value="1"/>
</dbReference>
<evidence type="ECO:0000256" key="19">
    <source>
        <dbReference type="ARBA" id="ARBA00043673"/>
    </source>
</evidence>
<evidence type="ECO:0000256" key="6">
    <source>
        <dbReference type="ARBA" id="ARBA00022692"/>
    </source>
</evidence>
<proteinExistence type="inferred from homology"/>
<evidence type="ECO:0000313" key="35">
    <source>
        <dbReference type="Proteomes" id="UP000261540"/>
    </source>
</evidence>
<keyword evidence="13" id="KW-0325">Glycoprotein</keyword>
<comment type="catalytic activity">
    <reaction evidence="24">
        <text>a neolactoside nLc4Cer + CMP-N-acetyl-beta-neuraminate = a neolactoside IV(3)-alpha-NeuAc-nLc4Cer + CMP + H(+)</text>
        <dbReference type="Rhea" id="RHEA:65432"/>
        <dbReference type="ChEBI" id="CHEBI:15378"/>
        <dbReference type="ChEBI" id="CHEBI:57812"/>
        <dbReference type="ChEBI" id="CHEBI:60377"/>
        <dbReference type="ChEBI" id="CHEBI:90376"/>
        <dbReference type="ChEBI" id="CHEBI:90390"/>
    </reaction>
    <physiologicalReaction direction="left-to-right" evidence="24">
        <dbReference type="Rhea" id="RHEA:65433"/>
    </physiologicalReaction>
</comment>
<dbReference type="GO" id="GO:0003836">
    <property type="term" value="F:beta-galactoside (CMP) alpha-2,3-sialyltransferase activity"/>
    <property type="evidence" value="ECO:0007669"/>
    <property type="project" value="UniProtKB-EC"/>
</dbReference>
<evidence type="ECO:0000256" key="12">
    <source>
        <dbReference type="ARBA" id="ARBA00023157"/>
    </source>
</evidence>
<evidence type="ECO:0000313" key="34">
    <source>
        <dbReference type="Ensembl" id="ENSPKIP00000038393.1"/>
    </source>
</evidence>
<dbReference type="GO" id="GO:0032580">
    <property type="term" value="C:Golgi cisterna membrane"/>
    <property type="evidence" value="ECO:0007669"/>
    <property type="project" value="UniProtKB-SubCell"/>
</dbReference>
<dbReference type="GO" id="GO:0047288">
    <property type="term" value="F:beta-D-galactosyl-(1-&gt;3)-N-acetyl-beta-D-galactosaminide alpha-2,3- sialyltransferase"/>
    <property type="evidence" value="ECO:0007669"/>
    <property type="project" value="UniProtKB-EC"/>
</dbReference>
<evidence type="ECO:0000256" key="20">
    <source>
        <dbReference type="ARBA" id="ARBA00043773"/>
    </source>
</evidence>
<dbReference type="PANTHER" id="PTHR13713">
    <property type="entry name" value="SIALYLTRANSFERASE"/>
    <property type="match status" value="1"/>
</dbReference>
<dbReference type="InterPro" id="IPR038578">
    <property type="entry name" value="GT29-like_sf"/>
</dbReference>
<evidence type="ECO:0000256" key="22">
    <source>
        <dbReference type="ARBA" id="ARBA00049294"/>
    </source>
</evidence>
<keyword evidence="7" id="KW-0735">Signal-anchor</keyword>
<comment type="catalytic activity">
    <reaction evidence="22">
        <text>a beta-D-galactosyl-(1-&gt;4)-N-acetyl-beta-D-glucosaminyl derivative + CMP-N-acetyl-beta-neuraminate = an N-acetyl-alpha-neuraminyl-(2-&gt;3)-beta-D-galactosyl-(1-&gt;4)-N-acetyl-beta-D-glucosaminyl derivative + CMP + H(+)</text>
        <dbReference type="Rhea" id="RHEA:52316"/>
        <dbReference type="ChEBI" id="CHEBI:15378"/>
        <dbReference type="ChEBI" id="CHEBI:57812"/>
        <dbReference type="ChEBI" id="CHEBI:60377"/>
        <dbReference type="ChEBI" id="CHEBI:133507"/>
        <dbReference type="ChEBI" id="CHEBI:136545"/>
        <dbReference type="EC" id="2.4.3.6"/>
    </reaction>
    <physiologicalReaction direction="left-to-right" evidence="22">
        <dbReference type="Rhea" id="RHEA:52317"/>
    </physiologicalReaction>
</comment>
<dbReference type="GO" id="GO:0009247">
    <property type="term" value="P:glycolipid biosynthetic process"/>
    <property type="evidence" value="ECO:0007669"/>
    <property type="project" value="TreeGrafter"/>
</dbReference>
<comment type="catalytic activity">
    <reaction evidence="19">
        <text>a ganglioside GA1 (d18:1(4E)) + CMP-N-acetyl-beta-neuraminate = a ganglioside GM1b (d18:1(4E)) + CMP + H(+)</text>
        <dbReference type="Rhea" id="RHEA:47560"/>
        <dbReference type="ChEBI" id="CHEBI:15378"/>
        <dbReference type="ChEBI" id="CHEBI:27938"/>
        <dbReference type="ChEBI" id="CHEBI:57812"/>
        <dbReference type="ChEBI" id="CHEBI:60377"/>
        <dbReference type="ChEBI" id="CHEBI:78568"/>
    </reaction>
    <physiologicalReaction direction="left-to-right" evidence="19">
        <dbReference type="Rhea" id="RHEA:47561"/>
    </physiologicalReaction>
</comment>
<dbReference type="Ensembl" id="ENSPKIT00000019426.1">
    <property type="protein sequence ID" value="ENSPKIP00000038436.1"/>
    <property type="gene ID" value="ENSPKIG00000016173.1"/>
</dbReference>
<evidence type="ECO:0000256" key="16">
    <source>
        <dbReference type="ARBA" id="ARBA00039106"/>
    </source>
</evidence>
<protein>
    <recommendedName>
        <fullName evidence="27">CMP-N-acetylneuraminate-beta-galactosamide-alpha-2,3-sialyltransferase 4</fullName>
        <ecNumber evidence="16">2.4.3.2</ecNumber>
        <ecNumber evidence="17">2.4.3.4</ecNumber>
        <ecNumber evidence="23">2.4.3.6</ecNumber>
    </recommendedName>
    <alternativeName>
        <fullName evidence="28">Alpha 2,3-sialyltransferase IV</fullName>
    </alternativeName>
    <alternativeName>
        <fullName evidence="18">Gal-beta-1,3-GalNAc-alpha-2,3-sialyltransferase</fullName>
    </alternativeName>
    <alternativeName>
        <fullName evidence="30">Gal-beta-1,4-GlcNAc-alpha-2,3-sialyltransferase</fullName>
    </alternativeName>
    <alternativeName>
        <fullName evidence="29">N-acetyllactosaminide alpha-2,3-sialyltransferase</fullName>
    </alternativeName>
    <alternativeName>
        <fullName evidence="31">ST3Gal IV</fullName>
    </alternativeName>
    <alternativeName>
        <fullName evidence="32">Sialyltransferase 4C</fullName>
    </alternativeName>
</protein>
<dbReference type="CDD" id="cd23982">
    <property type="entry name" value="GT29_ST3GAL4"/>
    <property type="match status" value="1"/>
</dbReference>
<evidence type="ECO:0000256" key="24">
    <source>
        <dbReference type="ARBA" id="ARBA00051076"/>
    </source>
</evidence>
<comment type="catalytic activity">
    <reaction evidence="26">
        <text>a ganglioside GT1c (d18:1(4E)) + CMP-N-acetyl-beta-neuraminate = a ganglioside GQ1c (d18:1(4E)) + CMP + H(+)</text>
        <dbReference type="Rhea" id="RHEA:47588"/>
        <dbReference type="ChEBI" id="CHEBI:15378"/>
        <dbReference type="ChEBI" id="CHEBI:57812"/>
        <dbReference type="ChEBI" id="CHEBI:60377"/>
        <dbReference type="ChEBI" id="CHEBI:87789"/>
        <dbReference type="ChEBI" id="CHEBI:87791"/>
    </reaction>
    <physiologicalReaction direction="left-to-right" evidence="26">
        <dbReference type="Rhea" id="RHEA:47589"/>
    </physiologicalReaction>
</comment>
<evidence type="ECO:0000256" key="14">
    <source>
        <dbReference type="ARBA" id="ARBA00036292"/>
    </source>
</evidence>
<dbReference type="Pfam" id="PF00777">
    <property type="entry name" value="Glyco_transf_29"/>
    <property type="match status" value="1"/>
</dbReference>
<evidence type="ECO:0000256" key="10">
    <source>
        <dbReference type="ARBA" id="ARBA00023098"/>
    </source>
</evidence>
<evidence type="ECO:0000256" key="21">
    <source>
        <dbReference type="ARBA" id="ARBA00048162"/>
    </source>
</evidence>
<evidence type="ECO:0000256" key="8">
    <source>
        <dbReference type="ARBA" id="ARBA00022989"/>
    </source>
</evidence>
<keyword evidence="9" id="KW-0333">Golgi apparatus</keyword>
<dbReference type="EC" id="2.4.3.2" evidence="16"/>
<comment type="similarity">
    <text evidence="3">Belongs to the glycosyltransferase 29 family.</text>
</comment>
<dbReference type="OrthoDB" id="10264956at2759"/>
<evidence type="ECO:0000256" key="33">
    <source>
        <dbReference type="SAM" id="Phobius"/>
    </source>
</evidence>
<keyword evidence="8 33" id="KW-1133">Transmembrane helix</keyword>
<keyword evidence="10" id="KW-0443">Lipid metabolism</keyword>
<evidence type="ECO:0000256" key="1">
    <source>
        <dbReference type="ARBA" id="ARBA00004323"/>
    </source>
</evidence>
<comment type="subcellular location">
    <subcellularLocation>
        <location evidence="1">Golgi apparatus membrane</location>
        <topology evidence="1">Single-pass type II membrane protein</topology>
    </subcellularLocation>
    <subcellularLocation>
        <location evidence="15">Golgi apparatus</location>
        <location evidence="15">Golgi stack membrane</location>
    </subcellularLocation>
</comment>
<dbReference type="GeneTree" id="ENSGT00940000158893"/>
<dbReference type="GO" id="GO:0008118">
    <property type="term" value="F:N-acetyllactosaminide alpha-2,3-sialyltransferase activity"/>
    <property type="evidence" value="ECO:0007669"/>
    <property type="project" value="UniProtKB-EC"/>
</dbReference>